<accession>A0A1T4L2N1</accession>
<feature type="signal peptide" evidence="1">
    <location>
        <begin position="1"/>
        <end position="19"/>
    </location>
</feature>
<dbReference type="PANTHER" id="PTHR34700">
    <property type="entry name" value="POTASSIUM BINDING PROTEIN KBP"/>
    <property type="match status" value="1"/>
</dbReference>
<gene>
    <name evidence="2" type="ORF">SAMN02745149_01416</name>
</gene>
<dbReference type="Gene3D" id="3.10.350.10">
    <property type="entry name" value="LysM domain"/>
    <property type="match status" value="1"/>
</dbReference>
<keyword evidence="3" id="KW-1185">Reference proteome</keyword>
<dbReference type="STRING" id="261392.SAMN02745149_01416"/>
<sequence length="230" mass="25731">MKRLFAAFAALLISAALFAVSYTNNTYQKLADEYTKKAEAAFDAGQYDDAVDYSAKAAENAALSKAYIDMMLARSNAESEMKIALNRINWAESISADKTFPMAFTAAKDAYASAEGAFGREDFAGAYDYAKQSIAALDGIYEVTPLPEFYIVRPWAETKDCYWNISGRPYVYNNPLLWENLYQANKQNMPKPQDPNLIMPGMKMKIPSLTGEYREGVYSPSKKYEAYGTK</sequence>
<name>A0A1T4L2N1_TREPO</name>
<dbReference type="Proteomes" id="UP000190423">
    <property type="component" value="Unassembled WGS sequence"/>
</dbReference>
<evidence type="ECO:0000256" key="1">
    <source>
        <dbReference type="SAM" id="SignalP"/>
    </source>
</evidence>
<dbReference type="RefSeq" id="WP_078933330.1">
    <property type="nucleotide sequence ID" value="NZ_FUWG01000010.1"/>
</dbReference>
<dbReference type="PANTHER" id="PTHR34700:SF4">
    <property type="entry name" value="PHAGE-LIKE ELEMENT PBSX PROTEIN XKDP"/>
    <property type="match status" value="1"/>
</dbReference>
<dbReference type="GeneID" id="78316712"/>
<reference evidence="2 3" key="1">
    <citation type="submission" date="2017-02" db="EMBL/GenBank/DDBJ databases">
        <authorList>
            <person name="Peterson S.W."/>
        </authorList>
    </citation>
    <scope>NUCLEOTIDE SEQUENCE [LARGE SCALE GENOMIC DNA]</scope>
    <source>
        <strain evidence="2 3">ATCC BAA-908</strain>
    </source>
</reference>
<proteinExistence type="predicted"/>
<organism evidence="2 3">
    <name type="scientific">Treponema porcinum</name>
    <dbReference type="NCBI Taxonomy" id="261392"/>
    <lineage>
        <taxon>Bacteria</taxon>
        <taxon>Pseudomonadati</taxon>
        <taxon>Spirochaetota</taxon>
        <taxon>Spirochaetia</taxon>
        <taxon>Spirochaetales</taxon>
        <taxon>Treponemataceae</taxon>
        <taxon>Treponema</taxon>
    </lineage>
</organism>
<dbReference type="OrthoDB" id="370541at2"/>
<dbReference type="AlphaFoldDB" id="A0A1T4L2N1"/>
<evidence type="ECO:0000313" key="2">
    <source>
        <dbReference type="EMBL" id="SJZ48787.1"/>
    </source>
</evidence>
<keyword evidence="1" id="KW-0732">Signal</keyword>
<dbReference type="EMBL" id="FUWG01000010">
    <property type="protein sequence ID" value="SJZ48787.1"/>
    <property type="molecule type" value="Genomic_DNA"/>
</dbReference>
<evidence type="ECO:0000313" key="3">
    <source>
        <dbReference type="Proteomes" id="UP000190423"/>
    </source>
</evidence>
<dbReference type="InterPro" id="IPR036779">
    <property type="entry name" value="LysM_dom_sf"/>
</dbReference>
<dbReference type="InterPro" id="IPR052196">
    <property type="entry name" value="Bact_Kbp"/>
</dbReference>
<protein>
    <recommendedName>
        <fullName evidence="4">DUF4398 domain-containing protein</fullName>
    </recommendedName>
</protein>
<evidence type="ECO:0008006" key="4">
    <source>
        <dbReference type="Google" id="ProtNLM"/>
    </source>
</evidence>
<feature type="chain" id="PRO_5010527899" description="DUF4398 domain-containing protein" evidence="1">
    <location>
        <begin position="20"/>
        <end position="230"/>
    </location>
</feature>